<evidence type="ECO:0000313" key="3">
    <source>
        <dbReference type="Proteomes" id="UP000054845"/>
    </source>
</evidence>
<name>A0A0P1BNM4_9BASI</name>
<dbReference type="Proteomes" id="UP000054845">
    <property type="component" value="Unassembled WGS sequence"/>
</dbReference>
<dbReference type="AlphaFoldDB" id="A0A0P1BNM4"/>
<dbReference type="EMBL" id="CCYA01000275">
    <property type="protein sequence ID" value="CEH18507.1"/>
    <property type="molecule type" value="Genomic_DNA"/>
</dbReference>
<feature type="signal peptide" evidence="1">
    <location>
        <begin position="1"/>
        <end position="15"/>
    </location>
</feature>
<keyword evidence="3" id="KW-1185">Reference proteome</keyword>
<organism evidence="2 3">
    <name type="scientific">Ceraceosorus bombacis</name>
    <dbReference type="NCBI Taxonomy" id="401625"/>
    <lineage>
        <taxon>Eukaryota</taxon>
        <taxon>Fungi</taxon>
        <taxon>Dikarya</taxon>
        <taxon>Basidiomycota</taxon>
        <taxon>Ustilaginomycotina</taxon>
        <taxon>Exobasidiomycetes</taxon>
        <taxon>Ceraceosorales</taxon>
        <taxon>Ceraceosoraceae</taxon>
        <taxon>Ceraceosorus</taxon>
    </lineage>
</organism>
<reference evidence="2 3" key="1">
    <citation type="submission" date="2014-09" db="EMBL/GenBank/DDBJ databases">
        <authorList>
            <person name="Magalhaes I.L.F."/>
            <person name="Oliveira U."/>
            <person name="Santos F.R."/>
            <person name="Vidigal T.H.D.A."/>
            <person name="Brescovit A.D."/>
            <person name="Santos A.J."/>
        </authorList>
    </citation>
    <scope>NUCLEOTIDE SEQUENCE [LARGE SCALE GENOMIC DNA]</scope>
</reference>
<proteinExistence type="predicted"/>
<evidence type="ECO:0000256" key="1">
    <source>
        <dbReference type="SAM" id="SignalP"/>
    </source>
</evidence>
<dbReference type="OrthoDB" id="10354080at2759"/>
<evidence type="ECO:0000313" key="2">
    <source>
        <dbReference type="EMBL" id="CEH18507.1"/>
    </source>
</evidence>
<accession>A0A0P1BNM4</accession>
<protein>
    <recommendedName>
        <fullName evidence="4">Secreted protein</fullName>
    </recommendedName>
</protein>
<keyword evidence="1" id="KW-0732">Signal</keyword>
<evidence type="ECO:0008006" key="4">
    <source>
        <dbReference type="Google" id="ProtNLM"/>
    </source>
</evidence>
<sequence length="90" mass="9758">MQALSVILSLVIVNLDDLFGGGNLEKHSDLALGSHLYSRVTTAQSAAMTASRSMVDPCLTASCSWSDRHIGWQPCVLQIDVRSQVLVSER</sequence>
<feature type="chain" id="PRO_5012136101" description="Secreted protein" evidence="1">
    <location>
        <begin position="16"/>
        <end position="90"/>
    </location>
</feature>